<comment type="caution">
    <text evidence="2">The sequence shown here is derived from an EMBL/GenBank/DDBJ whole genome shotgun (WGS) entry which is preliminary data.</text>
</comment>
<feature type="region of interest" description="Disordered" evidence="1">
    <location>
        <begin position="152"/>
        <end position="178"/>
    </location>
</feature>
<evidence type="ECO:0000313" key="2">
    <source>
        <dbReference type="EMBL" id="KUL56675.1"/>
    </source>
</evidence>
<protein>
    <submittedName>
        <fullName evidence="2">Uncharacterized protein</fullName>
    </submittedName>
</protein>
<evidence type="ECO:0000313" key="3">
    <source>
        <dbReference type="Proteomes" id="UP000053413"/>
    </source>
</evidence>
<reference evidence="3" key="1">
    <citation type="submission" date="2015-10" db="EMBL/GenBank/DDBJ databases">
        <authorList>
            <person name="Ju K.-S."/>
            <person name="Doroghazi J.R."/>
            <person name="Metcalf W.W."/>
        </authorList>
    </citation>
    <scope>NUCLEOTIDE SEQUENCE [LARGE SCALE GENOMIC DNA]</scope>
    <source>
        <strain evidence="3">NRRL F-8817</strain>
    </source>
</reference>
<feature type="compositionally biased region" description="Gly residues" evidence="1">
    <location>
        <begin position="155"/>
        <end position="171"/>
    </location>
</feature>
<proteinExistence type="predicted"/>
<dbReference type="EMBL" id="LLZJ01000255">
    <property type="protein sequence ID" value="KUL56675.1"/>
    <property type="molecule type" value="Genomic_DNA"/>
</dbReference>
<dbReference type="Proteomes" id="UP000053413">
    <property type="component" value="Unassembled WGS sequence"/>
</dbReference>
<evidence type="ECO:0000256" key="1">
    <source>
        <dbReference type="SAM" id="MobiDB-lite"/>
    </source>
</evidence>
<gene>
    <name evidence="2" type="ORF">ADL28_20925</name>
</gene>
<organism evidence="2 3">
    <name type="scientific">Streptomyces violaceusniger</name>
    <dbReference type="NCBI Taxonomy" id="68280"/>
    <lineage>
        <taxon>Bacteria</taxon>
        <taxon>Bacillati</taxon>
        <taxon>Actinomycetota</taxon>
        <taxon>Actinomycetes</taxon>
        <taxon>Kitasatosporales</taxon>
        <taxon>Streptomycetaceae</taxon>
        <taxon>Streptomyces</taxon>
        <taxon>Streptomyces violaceusniger group</taxon>
    </lineage>
</organism>
<name>A0A0X3WIF3_STRVO</name>
<sequence>MAVPHPPVYQEYYTRTPFQLFSGVGWKRLVAFRADESGVTLGGPVTRYHRFLAVVPWRDIEAVVVWATKKQMERPIRRIGLKLRPGVPDVPGPDVKISPQLAARAAPHIEYPVVRNNRVIAFWKVDPTRLAAAVRAFAPHVQLRVHPVHRLRPGQGDGPGYAGGPGYGSGGSIFDIMP</sequence>
<dbReference type="AlphaFoldDB" id="A0A0X3WIF3"/>
<accession>A0A0X3WIF3</accession>
<dbReference type="RefSeq" id="WP_059145271.1">
    <property type="nucleotide sequence ID" value="NZ_LLZJ01000255.1"/>
</dbReference>